<dbReference type="EMBL" id="CP025544">
    <property type="protein sequence ID" value="AXK61098.1"/>
    <property type="molecule type" value="Genomic_DNA"/>
</dbReference>
<evidence type="ECO:0000313" key="3">
    <source>
        <dbReference type="Proteomes" id="UP000254834"/>
    </source>
</evidence>
<dbReference type="RefSeq" id="WP_115586113.1">
    <property type="nucleotide sequence ID" value="NZ_CP025544.1"/>
</dbReference>
<dbReference type="KEGG" id="cdes:C0J27_05195"/>
<feature type="chain" id="PRO_5016707600" evidence="1">
    <location>
        <begin position="23"/>
        <end position="129"/>
    </location>
</feature>
<proteinExistence type="predicted"/>
<keyword evidence="3" id="KW-1185">Reference proteome</keyword>
<feature type="signal peptide" evidence="1">
    <location>
        <begin position="1"/>
        <end position="22"/>
    </location>
</feature>
<evidence type="ECO:0000256" key="1">
    <source>
        <dbReference type="SAM" id="SignalP"/>
    </source>
</evidence>
<reference evidence="2 3" key="1">
    <citation type="submission" date="2017-12" db="EMBL/GenBank/DDBJ databases">
        <title>Chromulinavorax destructans is a abundant pathogen of dominant heterotrophic picoflagllates.</title>
        <authorList>
            <person name="Deeg C.M."/>
            <person name="Zimmer M."/>
            <person name="Suttle C.A."/>
        </authorList>
    </citation>
    <scope>NUCLEOTIDE SEQUENCE [LARGE SCALE GENOMIC DNA]</scope>
    <source>
        <strain evidence="2 3">SeV1</strain>
    </source>
</reference>
<dbReference type="AlphaFoldDB" id="A0A345ZCT1"/>
<sequence>MKNSLIYAIIICVCITISQTYAHQSHFDVMTDCAYPVSSHEEVRHDIAQGLYFLQQASMHHSSQEFTQALQALEHAHSGIIYTDDSCQDNQDTLVNLLNQINVLINSLHEQETRLQLSDVYDRLQDRLQ</sequence>
<evidence type="ECO:0000313" key="2">
    <source>
        <dbReference type="EMBL" id="AXK61098.1"/>
    </source>
</evidence>
<organism evidence="2 3">
    <name type="scientific">Candidatus Chromulinivorax destructor</name>
    <dbReference type="NCBI Taxonomy" id="2066483"/>
    <lineage>
        <taxon>Bacteria</taxon>
        <taxon>Candidatus Babelota</taxon>
        <taxon>Candidatus Babeliae</taxon>
        <taxon>Candidatus Babeliales</taxon>
        <taxon>Candidatus Chromulinivoraceae</taxon>
        <taxon>Candidatus Chromulinivorax</taxon>
    </lineage>
</organism>
<gene>
    <name evidence="2" type="ORF">C0J27_05195</name>
</gene>
<protein>
    <submittedName>
        <fullName evidence="2">Uncharacterized protein</fullName>
    </submittedName>
</protein>
<accession>A0A345ZCT1</accession>
<name>A0A345ZCT1_9BACT</name>
<keyword evidence="1" id="KW-0732">Signal</keyword>
<dbReference type="Proteomes" id="UP000254834">
    <property type="component" value="Chromosome"/>
</dbReference>